<dbReference type="InterPro" id="IPR036388">
    <property type="entry name" value="WH-like_DNA-bd_sf"/>
</dbReference>
<evidence type="ECO:0000259" key="1">
    <source>
        <dbReference type="PROSITE" id="PS50995"/>
    </source>
</evidence>
<dbReference type="EMBL" id="JABWGN010000015">
    <property type="protein sequence ID" value="NUW36322.1"/>
    <property type="molecule type" value="Genomic_DNA"/>
</dbReference>
<keyword evidence="3" id="KW-1185">Reference proteome</keyword>
<accession>A0A7Y6IDP7</accession>
<evidence type="ECO:0000313" key="2">
    <source>
        <dbReference type="EMBL" id="NUW36322.1"/>
    </source>
</evidence>
<dbReference type="PANTHER" id="PTHR33164">
    <property type="entry name" value="TRANSCRIPTIONAL REGULATOR, MARR FAMILY"/>
    <property type="match status" value="1"/>
</dbReference>
<dbReference type="SMART" id="SM00347">
    <property type="entry name" value="HTH_MARR"/>
    <property type="match status" value="1"/>
</dbReference>
<reference evidence="2 3" key="1">
    <citation type="submission" date="2020-06" db="EMBL/GenBank/DDBJ databases">
        <title>Nonomuraea sp. SMC257, a novel actinomycete isolated from soil.</title>
        <authorList>
            <person name="Chanama M."/>
        </authorList>
    </citation>
    <scope>NUCLEOTIDE SEQUENCE [LARGE SCALE GENOMIC DNA]</scope>
    <source>
        <strain evidence="2 3">SMC257</strain>
    </source>
</reference>
<comment type="caution">
    <text evidence="2">The sequence shown here is derived from an EMBL/GenBank/DDBJ whole genome shotgun (WGS) entry which is preliminary data.</text>
</comment>
<dbReference type="GO" id="GO:0006950">
    <property type="term" value="P:response to stress"/>
    <property type="evidence" value="ECO:0007669"/>
    <property type="project" value="TreeGrafter"/>
</dbReference>
<dbReference type="PROSITE" id="PS50995">
    <property type="entry name" value="HTH_MARR_2"/>
    <property type="match status" value="1"/>
</dbReference>
<feature type="domain" description="HTH marR-type" evidence="1">
    <location>
        <begin position="10"/>
        <end position="139"/>
    </location>
</feature>
<proteinExistence type="predicted"/>
<dbReference type="RefSeq" id="WP_175593784.1">
    <property type="nucleotide sequence ID" value="NZ_JABWGN010000015.1"/>
</dbReference>
<dbReference type="Proteomes" id="UP000586042">
    <property type="component" value="Unassembled WGS sequence"/>
</dbReference>
<dbReference type="InterPro" id="IPR036390">
    <property type="entry name" value="WH_DNA-bd_sf"/>
</dbReference>
<dbReference type="Pfam" id="PF01047">
    <property type="entry name" value="MarR"/>
    <property type="match status" value="1"/>
</dbReference>
<dbReference type="GO" id="GO:0003700">
    <property type="term" value="F:DNA-binding transcription factor activity"/>
    <property type="evidence" value="ECO:0007669"/>
    <property type="project" value="InterPro"/>
</dbReference>
<dbReference type="InterPro" id="IPR039422">
    <property type="entry name" value="MarR/SlyA-like"/>
</dbReference>
<gene>
    <name evidence="2" type="ORF">HTZ77_33675</name>
</gene>
<dbReference type="PANTHER" id="PTHR33164:SF97">
    <property type="entry name" value="TRANSCRIPTIONAL REGULATOR, MARR FAMILY"/>
    <property type="match status" value="1"/>
</dbReference>
<dbReference type="AlphaFoldDB" id="A0A7Y6IDP7"/>
<name>A0A7Y6IDP7_9ACTN</name>
<dbReference type="InterPro" id="IPR000835">
    <property type="entry name" value="HTH_MarR-typ"/>
</dbReference>
<dbReference type="SUPFAM" id="SSF46785">
    <property type="entry name" value="Winged helix' DNA-binding domain"/>
    <property type="match status" value="1"/>
</dbReference>
<sequence>MAESGDDTPEDVFFRELTGAYAEVRQAFADHVGMSRPRLQILMRLWRNGETTHSDLRHALGLDGASVTRLVKEFEADGLVARRLDPGDNRYTLARLTPAGEGKAAGLADSHRRYQARVLNGVPPRDRETVLRVLARLRANVRTHHDERD</sequence>
<dbReference type="Gene3D" id="1.10.10.10">
    <property type="entry name" value="Winged helix-like DNA-binding domain superfamily/Winged helix DNA-binding domain"/>
    <property type="match status" value="1"/>
</dbReference>
<protein>
    <submittedName>
        <fullName evidence="2">Winged helix-turn-helix transcriptional regulator</fullName>
    </submittedName>
</protein>
<organism evidence="2 3">
    <name type="scientific">Nonomuraea montanisoli</name>
    <dbReference type="NCBI Taxonomy" id="2741721"/>
    <lineage>
        <taxon>Bacteria</taxon>
        <taxon>Bacillati</taxon>
        <taxon>Actinomycetota</taxon>
        <taxon>Actinomycetes</taxon>
        <taxon>Streptosporangiales</taxon>
        <taxon>Streptosporangiaceae</taxon>
        <taxon>Nonomuraea</taxon>
    </lineage>
</organism>
<dbReference type="PRINTS" id="PR00598">
    <property type="entry name" value="HTHMARR"/>
</dbReference>
<evidence type="ECO:0000313" key="3">
    <source>
        <dbReference type="Proteomes" id="UP000586042"/>
    </source>
</evidence>